<keyword evidence="2" id="KW-1185">Reference proteome</keyword>
<sequence>MATTTSSASTDLLNSSRLTQRRANAASNWKAPGEYTPKCLISSRWGPPMTDDTLLILARANAKLDRKVLDFVKVIQKFPLAENSDAGDITTQVESRHDLADILSIDSQFGAIERGESTFTSLYLVNRHLLYYWHKAFSWLTLSLHAGKDHSIHEPACKVIEDMLRRADELSVEIIVVAENGLLKPEVRTMFGEKWDKVDQLCDVYYPYGHGKAPRTLSTWSALSKQIDRLARNAPPIQSVTAQSTGFWTTTSLLWLTFGGTVLANIPTFALAYGYSEHKPGTVKDADFCSKYLQEANQFPRIQAAAASIYGVERLNTISPVRKEPAQGMTLITQF</sequence>
<gene>
    <name evidence="1" type="ORF">JMJ35_007145</name>
</gene>
<proteinExistence type="predicted"/>
<dbReference type="EMBL" id="JAFEKC020000015">
    <property type="protein sequence ID" value="KAK0510713.1"/>
    <property type="molecule type" value="Genomic_DNA"/>
</dbReference>
<dbReference type="Proteomes" id="UP001166286">
    <property type="component" value="Unassembled WGS sequence"/>
</dbReference>
<comment type="caution">
    <text evidence="1">The sequence shown here is derived from an EMBL/GenBank/DDBJ whole genome shotgun (WGS) entry which is preliminary data.</text>
</comment>
<evidence type="ECO:0000313" key="2">
    <source>
        <dbReference type="Proteomes" id="UP001166286"/>
    </source>
</evidence>
<organism evidence="1 2">
    <name type="scientific">Cladonia borealis</name>
    <dbReference type="NCBI Taxonomy" id="184061"/>
    <lineage>
        <taxon>Eukaryota</taxon>
        <taxon>Fungi</taxon>
        <taxon>Dikarya</taxon>
        <taxon>Ascomycota</taxon>
        <taxon>Pezizomycotina</taxon>
        <taxon>Lecanoromycetes</taxon>
        <taxon>OSLEUM clade</taxon>
        <taxon>Lecanoromycetidae</taxon>
        <taxon>Lecanorales</taxon>
        <taxon>Lecanorineae</taxon>
        <taxon>Cladoniaceae</taxon>
        <taxon>Cladonia</taxon>
    </lineage>
</organism>
<accession>A0AA39QZR8</accession>
<dbReference type="AlphaFoldDB" id="A0AA39QZR8"/>
<evidence type="ECO:0000313" key="1">
    <source>
        <dbReference type="EMBL" id="KAK0510713.1"/>
    </source>
</evidence>
<reference evidence="1" key="1">
    <citation type="submission" date="2023-03" db="EMBL/GenBank/DDBJ databases">
        <title>Complete genome of Cladonia borealis.</title>
        <authorList>
            <person name="Park H."/>
        </authorList>
    </citation>
    <scope>NUCLEOTIDE SEQUENCE</scope>
    <source>
        <strain evidence="1">ANT050790</strain>
    </source>
</reference>
<protein>
    <submittedName>
        <fullName evidence="1">Uncharacterized protein</fullName>
    </submittedName>
</protein>
<name>A0AA39QZR8_9LECA</name>